<dbReference type="PANTHER" id="PTHR30024:SF42">
    <property type="entry name" value="ALIPHATIC SULFONATES-BINDING PROTEIN-RELATED"/>
    <property type="match status" value="1"/>
</dbReference>
<dbReference type="RefSeq" id="WP_136914015.1">
    <property type="nucleotide sequence ID" value="NZ_CP039371.1"/>
</dbReference>
<dbReference type="Proteomes" id="UP000298551">
    <property type="component" value="Chromosome"/>
</dbReference>
<evidence type="ECO:0000313" key="1">
    <source>
        <dbReference type="EMBL" id="QCI11851.1"/>
    </source>
</evidence>
<dbReference type="AlphaFoldDB" id="A0A4D6XBK9"/>
<protein>
    <submittedName>
        <fullName evidence="1">ABC transporter substrate-binding protein</fullName>
    </submittedName>
</protein>
<reference evidence="2" key="1">
    <citation type="submission" date="2019-04" db="EMBL/GenBank/DDBJ databases">
        <title>Genome sequence of Pseudomonas putida 1290, an auxin catabolizing strain.</title>
        <authorList>
            <person name="Laird T.S."/>
            <person name="Leveau J.H.J."/>
        </authorList>
    </citation>
    <scope>NUCLEOTIDE SEQUENCE [LARGE SCALE GENOMIC DNA]</scope>
    <source>
        <strain evidence="2">1290</strain>
    </source>
</reference>
<sequence length="352" mass="39087">MSQSADQLFFSICPVFVVSHVSHRLGLLEEELYAVGERALGLEQHPSGLGALIHSRHSARYQVRDGGNVPAISARADHSETVLLGTTDINQGGQIVVRAEAPLWRLEDLRGKRIGVSHSLDEQRVDWWRANSLRSIHIALRHSGLESSQVHLVDVPHAPGNGPWRGSDGSQSKEQRTLNLPFTPELTALEEGRVDAIYTTQGRAEIYERTGRFKVLADLSRLPDWVARIATTPYTLVASKALVEERPQVAVAWLRANIRAAQWVGEHAREAAEIFHKATYDATVEDVLRVIEGVDFTPSLAPRNLAGLTIGKNWLRDNGFIRNDFAIEDWARPEFLSQAWASLQATQQQGVA</sequence>
<dbReference type="PANTHER" id="PTHR30024">
    <property type="entry name" value="ALIPHATIC SULFONATES-BINDING PROTEIN-RELATED"/>
    <property type="match status" value="1"/>
</dbReference>
<accession>A0A4D6XBK9</accession>
<dbReference type="EMBL" id="CP039371">
    <property type="protein sequence ID" value="QCI11851.1"/>
    <property type="molecule type" value="Genomic_DNA"/>
</dbReference>
<dbReference type="Gene3D" id="3.40.190.10">
    <property type="entry name" value="Periplasmic binding protein-like II"/>
    <property type="match status" value="1"/>
</dbReference>
<dbReference type="SUPFAM" id="SSF53850">
    <property type="entry name" value="Periplasmic binding protein-like II"/>
    <property type="match status" value="1"/>
</dbReference>
<dbReference type="Gene3D" id="3.40.190.270">
    <property type="match status" value="1"/>
</dbReference>
<dbReference type="OrthoDB" id="7467011at2"/>
<gene>
    <name evidence="1" type="ORF">E6B08_10980</name>
</gene>
<name>A0A4D6XBK9_PSEPU</name>
<organism evidence="1 2">
    <name type="scientific">Pseudomonas putida</name>
    <name type="common">Arthrobacter siderocapsulatus</name>
    <dbReference type="NCBI Taxonomy" id="303"/>
    <lineage>
        <taxon>Bacteria</taxon>
        <taxon>Pseudomonadati</taxon>
        <taxon>Pseudomonadota</taxon>
        <taxon>Gammaproteobacteria</taxon>
        <taxon>Pseudomonadales</taxon>
        <taxon>Pseudomonadaceae</taxon>
        <taxon>Pseudomonas</taxon>
    </lineage>
</organism>
<evidence type="ECO:0000313" key="2">
    <source>
        <dbReference type="Proteomes" id="UP000298551"/>
    </source>
</evidence>
<proteinExistence type="predicted"/>